<evidence type="ECO:0000256" key="9">
    <source>
        <dbReference type="ARBA" id="ARBA00038298"/>
    </source>
</evidence>
<feature type="domain" description="Palmitoyltransferase DHHC" evidence="12">
    <location>
        <begin position="131"/>
        <end position="248"/>
    </location>
</feature>
<feature type="transmembrane region" description="Helical" evidence="11">
    <location>
        <begin position="21"/>
        <end position="47"/>
    </location>
</feature>
<protein>
    <recommendedName>
        <fullName evidence="11">Palmitoyltransferase</fullName>
        <ecNumber evidence="11">2.3.1.225</ecNumber>
    </recommendedName>
</protein>
<evidence type="ECO:0000256" key="3">
    <source>
        <dbReference type="ARBA" id="ARBA00022692"/>
    </source>
</evidence>
<keyword evidence="7" id="KW-0449">Lipoprotein</keyword>
<dbReference type="Proteomes" id="UP000240883">
    <property type="component" value="Unassembled WGS sequence"/>
</dbReference>
<sequence length="375" mass="42408">MAVARNKQKDVEIWMGQLAAVLLPLAEMGAIGYGTYVFVYLVCIRYLLSPSDALQAQGVNMRSATAIGLLVGYFILLLLFFLSYLRLLQVIWTRPGLLPLGDPSLDKTTASTAAITEKYDSYLCDYEGMPLWCDKCNVYKPDRTHHCKELDRCVRRMDHFCPWAGGIISETSHKFFVQFLFYGAGFTAYLMICMAYFLSEHKRLVGSRPATWIGAVAIAAFFFLFTFGMFMQTFWNVSINHTSVELLKRGDTYYIAMLKPVAESPATSTVSSQEGPATYSAPNHADVLREVTSTPSRRFIVIQIQAGDHPWGLAPLQNIKSIMGNNVVDWFLPFRMSPCLDHSDPSSEFAWGQPIREVLRHYYKAYSGEKRTIRP</sequence>
<comment type="catalytic activity">
    <reaction evidence="10 11">
        <text>L-cysteinyl-[protein] + hexadecanoyl-CoA = S-hexadecanoyl-L-cysteinyl-[protein] + CoA</text>
        <dbReference type="Rhea" id="RHEA:36683"/>
        <dbReference type="Rhea" id="RHEA-COMP:10131"/>
        <dbReference type="Rhea" id="RHEA-COMP:11032"/>
        <dbReference type="ChEBI" id="CHEBI:29950"/>
        <dbReference type="ChEBI" id="CHEBI:57287"/>
        <dbReference type="ChEBI" id="CHEBI:57379"/>
        <dbReference type="ChEBI" id="CHEBI:74151"/>
        <dbReference type="EC" id="2.3.1.225"/>
    </reaction>
</comment>
<keyword evidence="14" id="KW-1185">Reference proteome</keyword>
<dbReference type="GO" id="GO:0016020">
    <property type="term" value="C:membrane"/>
    <property type="evidence" value="ECO:0007669"/>
    <property type="project" value="UniProtKB-SubCell"/>
</dbReference>
<dbReference type="GO" id="GO:0006612">
    <property type="term" value="P:protein targeting to membrane"/>
    <property type="evidence" value="ECO:0007669"/>
    <property type="project" value="TreeGrafter"/>
</dbReference>
<proteinExistence type="inferred from homology"/>
<dbReference type="EMBL" id="KZ678130">
    <property type="protein sequence ID" value="PSN72538.1"/>
    <property type="molecule type" value="Genomic_DNA"/>
</dbReference>
<dbReference type="EC" id="2.3.1.225" evidence="11"/>
<dbReference type="AlphaFoldDB" id="A0A2T2P5D7"/>
<comment type="similarity">
    <text evidence="9">Belongs to the DHHC palmitoyltransferase family. PFA5 subfamily.</text>
</comment>
<evidence type="ECO:0000256" key="8">
    <source>
        <dbReference type="ARBA" id="ARBA00023315"/>
    </source>
</evidence>
<evidence type="ECO:0000256" key="7">
    <source>
        <dbReference type="ARBA" id="ARBA00023288"/>
    </source>
</evidence>
<dbReference type="PANTHER" id="PTHR22883:SF23">
    <property type="entry name" value="PALMITOYLTRANSFERASE ZDHHC6"/>
    <property type="match status" value="1"/>
</dbReference>
<evidence type="ECO:0000313" key="13">
    <source>
        <dbReference type="EMBL" id="PSN72538.1"/>
    </source>
</evidence>
<evidence type="ECO:0000256" key="2">
    <source>
        <dbReference type="ARBA" id="ARBA00022679"/>
    </source>
</evidence>
<keyword evidence="6" id="KW-0564">Palmitate</keyword>
<keyword evidence="5 11" id="KW-0472">Membrane</keyword>
<dbReference type="GO" id="GO:0019706">
    <property type="term" value="F:protein-cysteine S-palmitoyltransferase activity"/>
    <property type="evidence" value="ECO:0007669"/>
    <property type="project" value="UniProtKB-EC"/>
</dbReference>
<evidence type="ECO:0000259" key="12">
    <source>
        <dbReference type="Pfam" id="PF01529"/>
    </source>
</evidence>
<feature type="transmembrane region" description="Helical" evidence="11">
    <location>
        <begin position="210"/>
        <end position="231"/>
    </location>
</feature>
<evidence type="ECO:0000313" key="14">
    <source>
        <dbReference type="Proteomes" id="UP000240883"/>
    </source>
</evidence>
<evidence type="ECO:0000256" key="1">
    <source>
        <dbReference type="ARBA" id="ARBA00004141"/>
    </source>
</evidence>
<name>A0A2T2P5D7_CORCC</name>
<comment type="subcellular location">
    <subcellularLocation>
        <location evidence="1">Membrane</location>
        <topology evidence="1">Multi-pass membrane protein</topology>
    </subcellularLocation>
</comment>
<dbReference type="STRING" id="1448308.A0A2T2P5D7"/>
<accession>A0A2T2P5D7</accession>
<evidence type="ECO:0000256" key="4">
    <source>
        <dbReference type="ARBA" id="ARBA00022989"/>
    </source>
</evidence>
<dbReference type="InterPro" id="IPR039859">
    <property type="entry name" value="PFA4/ZDH16/20/ERF2-like"/>
</dbReference>
<keyword evidence="4 11" id="KW-1133">Transmembrane helix</keyword>
<gene>
    <name evidence="13" type="ORF">BS50DRAFT_570009</name>
</gene>
<feature type="transmembrane region" description="Helical" evidence="11">
    <location>
        <begin position="179"/>
        <end position="198"/>
    </location>
</feature>
<dbReference type="GO" id="GO:0005794">
    <property type="term" value="C:Golgi apparatus"/>
    <property type="evidence" value="ECO:0007669"/>
    <property type="project" value="TreeGrafter"/>
</dbReference>
<evidence type="ECO:0000256" key="10">
    <source>
        <dbReference type="ARBA" id="ARBA00048048"/>
    </source>
</evidence>
<dbReference type="Pfam" id="PF01529">
    <property type="entry name" value="DHHC"/>
    <property type="match status" value="1"/>
</dbReference>
<dbReference type="GO" id="GO:0005783">
    <property type="term" value="C:endoplasmic reticulum"/>
    <property type="evidence" value="ECO:0007669"/>
    <property type="project" value="TreeGrafter"/>
</dbReference>
<organism evidence="13 14">
    <name type="scientific">Corynespora cassiicola Philippines</name>
    <dbReference type="NCBI Taxonomy" id="1448308"/>
    <lineage>
        <taxon>Eukaryota</taxon>
        <taxon>Fungi</taxon>
        <taxon>Dikarya</taxon>
        <taxon>Ascomycota</taxon>
        <taxon>Pezizomycotina</taxon>
        <taxon>Dothideomycetes</taxon>
        <taxon>Pleosporomycetidae</taxon>
        <taxon>Pleosporales</taxon>
        <taxon>Corynesporascaceae</taxon>
        <taxon>Corynespora</taxon>
    </lineage>
</organism>
<dbReference type="InterPro" id="IPR001594">
    <property type="entry name" value="Palmitoyltrfase_DHHC"/>
</dbReference>
<evidence type="ECO:0000256" key="11">
    <source>
        <dbReference type="RuleBase" id="RU079119"/>
    </source>
</evidence>
<dbReference type="OrthoDB" id="331948at2759"/>
<feature type="transmembrane region" description="Helical" evidence="11">
    <location>
        <begin position="67"/>
        <end position="85"/>
    </location>
</feature>
<keyword evidence="8 11" id="KW-0012">Acyltransferase</keyword>
<evidence type="ECO:0000256" key="5">
    <source>
        <dbReference type="ARBA" id="ARBA00023136"/>
    </source>
</evidence>
<keyword evidence="3 11" id="KW-0812">Transmembrane</keyword>
<dbReference type="PROSITE" id="PS50216">
    <property type="entry name" value="DHHC"/>
    <property type="match status" value="1"/>
</dbReference>
<comment type="domain">
    <text evidence="11">The DHHC domain is required for palmitoyltransferase activity.</text>
</comment>
<dbReference type="PANTHER" id="PTHR22883">
    <property type="entry name" value="ZINC FINGER DHHC DOMAIN CONTAINING PROTEIN"/>
    <property type="match status" value="1"/>
</dbReference>
<keyword evidence="2 11" id="KW-0808">Transferase</keyword>
<reference evidence="13 14" key="1">
    <citation type="journal article" date="2018" name="Front. Microbiol.">
        <title>Genome-Wide Analysis of Corynespora cassiicola Leaf Fall Disease Putative Effectors.</title>
        <authorList>
            <person name="Lopez D."/>
            <person name="Ribeiro S."/>
            <person name="Label P."/>
            <person name="Fumanal B."/>
            <person name="Venisse J.S."/>
            <person name="Kohler A."/>
            <person name="de Oliveira R.R."/>
            <person name="Labutti K."/>
            <person name="Lipzen A."/>
            <person name="Lail K."/>
            <person name="Bauer D."/>
            <person name="Ohm R.A."/>
            <person name="Barry K.W."/>
            <person name="Spatafora J."/>
            <person name="Grigoriev I.V."/>
            <person name="Martin F.M."/>
            <person name="Pujade-Renaud V."/>
        </authorList>
    </citation>
    <scope>NUCLEOTIDE SEQUENCE [LARGE SCALE GENOMIC DNA]</scope>
    <source>
        <strain evidence="13 14">Philippines</strain>
    </source>
</reference>
<evidence type="ECO:0000256" key="6">
    <source>
        <dbReference type="ARBA" id="ARBA00023139"/>
    </source>
</evidence>